<dbReference type="InterPro" id="IPR027444">
    <property type="entry name" value="H-NS_C_dom"/>
</dbReference>
<dbReference type="Pfam" id="PF00816">
    <property type="entry name" value="Histone_HNS"/>
    <property type="match status" value="1"/>
</dbReference>
<reference evidence="4" key="1">
    <citation type="submission" date="2016-10" db="EMBL/GenBank/DDBJ databases">
        <authorList>
            <person name="Varghese N."/>
            <person name="Submissions S."/>
        </authorList>
    </citation>
    <scope>NUCLEOTIDE SEQUENCE [LARGE SCALE GENOMIC DNA]</scope>
    <source>
        <strain evidence="4">DSM 217</strain>
    </source>
</reference>
<dbReference type="AlphaFoldDB" id="A0A1H2YKF6"/>
<feature type="coiled-coil region" evidence="1">
    <location>
        <begin position="8"/>
        <end position="35"/>
    </location>
</feature>
<sequence>MEYANLSVDEIQQQLAEIESSKTELKRALEVRRQEAKSEVAQQIRGLIAQYGYELEEILPLVESKRRRAVGSVRRSSTGGRQYTRYVDPENGDNVYVRGVLPGWMKQKMAEQGYDPSSKTDREAFKSNYLQAVDA</sequence>
<proteinExistence type="predicted"/>
<accession>A0A1H2YKF6</accession>
<organism evidence="3 4">
    <name type="scientific">Thiocapsa roseopersicina</name>
    <dbReference type="NCBI Taxonomy" id="1058"/>
    <lineage>
        <taxon>Bacteria</taxon>
        <taxon>Pseudomonadati</taxon>
        <taxon>Pseudomonadota</taxon>
        <taxon>Gammaproteobacteria</taxon>
        <taxon>Chromatiales</taxon>
        <taxon>Chromatiaceae</taxon>
        <taxon>Thiocapsa</taxon>
    </lineage>
</organism>
<evidence type="ECO:0000313" key="4">
    <source>
        <dbReference type="Proteomes" id="UP000198816"/>
    </source>
</evidence>
<keyword evidence="1" id="KW-0175">Coiled coil</keyword>
<dbReference type="OrthoDB" id="5770440at2"/>
<dbReference type="RefSeq" id="WP_093033611.1">
    <property type="nucleotide sequence ID" value="NZ_FNNZ01000013.1"/>
</dbReference>
<evidence type="ECO:0000259" key="2">
    <source>
        <dbReference type="Pfam" id="PF00816"/>
    </source>
</evidence>
<name>A0A1H2YKF6_THIRO</name>
<evidence type="ECO:0000313" key="3">
    <source>
        <dbReference type="EMBL" id="SDX05646.1"/>
    </source>
</evidence>
<keyword evidence="4" id="KW-1185">Reference proteome</keyword>
<keyword evidence="3" id="KW-0238">DNA-binding</keyword>
<dbReference type="Proteomes" id="UP000198816">
    <property type="component" value="Unassembled WGS sequence"/>
</dbReference>
<dbReference type="GO" id="GO:0003677">
    <property type="term" value="F:DNA binding"/>
    <property type="evidence" value="ECO:0007669"/>
    <property type="project" value="UniProtKB-KW"/>
</dbReference>
<gene>
    <name evidence="3" type="ORF">SAMN05421783_11357</name>
</gene>
<dbReference type="EMBL" id="FNNZ01000013">
    <property type="protein sequence ID" value="SDX05646.1"/>
    <property type="molecule type" value="Genomic_DNA"/>
</dbReference>
<protein>
    <submittedName>
        <fullName evidence="3">DNA-binding protein H-NS</fullName>
    </submittedName>
</protein>
<evidence type="ECO:0000256" key="1">
    <source>
        <dbReference type="SAM" id="Coils"/>
    </source>
</evidence>
<feature type="domain" description="DNA-binding protein H-NS-like C-terminal" evidence="2">
    <location>
        <begin position="85"/>
        <end position="125"/>
    </location>
</feature>